<name>A0AAD9SEZ4_PHOAM</name>
<keyword evidence="3 6" id="KW-1133">Transmembrane helix</keyword>
<accession>A0AAD9SEZ4</accession>
<feature type="transmembrane region" description="Helical" evidence="6">
    <location>
        <begin position="218"/>
        <end position="240"/>
    </location>
</feature>
<dbReference type="PANTHER" id="PTHR33048:SF47">
    <property type="entry name" value="INTEGRAL MEMBRANE PROTEIN-RELATED"/>
    <property type="match status" value="1"/>
</dbReference>
<comment type="caution">
    <text evidence="8">The sequence shown here is derived from an EMBL/GenBank/DDBJ whole genome shotgun (WGS) entry which is preliminary data.</text>
</comment>
<proteinExistence type="inferred from homology"/>
<evidence type="ECO:0000256" key="4">
    <source>
        <dbReference type="ARBA" id="ARBA00023136"/>
    </source>
</evidence>
<protein>
    <recommendedName>
        <fullName evidence="7">Rhodopsin domain-containing protein</fullName>
    </recommendedName>
</protein>
<feature type="domain" description="Rhodopsin" evidence="7">
    <location>
        <begin position="38"/>
        <end position="278"/>
    </location>
</feature>
<feature type="transmembrane region" description="Helical" evidence="6">
    <location>
        <begin position="20"/>
        <end position="42"/>
    </location>
</feature>
<dbReference type="EMBL" id="JAUJFL010000003">
    <property type="protein sequence ID" value="KAK2606737.1"/>
    <property type="molecule type" value="Genomic_DNA"/>
</dbReference>
<keyword evidence="2 6" id="KW-0812">Transmembrane</keyword>
<keyword evidence="4 6" id="KW-0472">Membrane</keyword>
<feature type="transmembrane region" description="Helical" evidence="6">
    <location>
        <begin position="137"/>
        <end position="167"/>
    </location>
</feature>
<comment type="similarity">
    <text evidence="5">Belongs to the SAT4 family.</text>
</comment>
<evidence type="ECO:0000256" key="2">
    <source>
        <dbReference type="ARBA" id="ARBA00022692"/>
    </source>
</evidence>
<keyword evidence="9" id="KW-1185">Reference proteome</keyword>
<dbReference type="Pfam" id="PF20684">
    <property type="entry name" value="Fung_rhodopsin"/>
    <property type="match status" value="1"/>
</dbReference>
<organism evidence="8 9">
    <name type="scientific">Phomopsis amygdali</name>
    <name type="common">Fusicoccum amygdali</name>
    <dbReference type="NCBI Taxonomy" id="1214568"/>
    <lineage>
        <taxon>Eukaryota</taxon>
        <taxon>Fungi</taxon>
        <taxon>Dikarya</taxon>
        <taxon>Ascomycota</taxon>
        <taxon>Pezizomycotina</taxon>
        <taxon>Sordariomycetes</taxon>
        <taxon>Sordariomycetidae</taxon>
        <taxon>Diaporthales</taxon>
        <taxon>Diaporthaceae</taxon>
        <taxon>Diaporthe</taxon>
    </lineage>
</organism>
<feature type="transmembrane region" description="Helical" evidence="6">
    <location>
        <begin position="98"/>
        <end position="125"/>
    </location>
</feature>
<evidence type="ECO:0000256" key="6">
    <source>
        <dbReference type="SAM" id="Phobius"/>
    </source>
</evidence>
<dbReference type="AlphaFoldDB" id="A0AAD9SEZ4"/>
<dbReference type="PANTHER" id="PTHR33048">
    <property type="entry name" value="PTH11-LIKE INTEGRAL MEMBRANE PROTEIN (AFU_ORTHOLOGUE AFUA_5G11245)"/>
    <property type="match status" value="1"/>
</dbReference>
<evidence type="ECO:0000256" key="5">
    <source>
        <dbReference type="ARBA" id="ARBA00038359"/>
    </source>
</evidence>
<gene>
    <name evidence="8" type="ORF">N8I77_005468</name>
</gene>
<comment type="subcellular location">
    <subcellularLocation>
        <location evidence="1">Membrane</location>
        <topology evidence="1">Multi-pass membrane protein</topology>
    </subcellularLocation>
</comment>
<dbReference type="InterPro" id="IPR052337">
    <property type="entry name" value="SAT4-like"/>
</dbReference>
<evidence type="ECO:0000313" key="8">
    <source>
        <dbReference type="EMBL" id="KAK2606737.1"/>
    </source>
</evidence>
<evidence type="ECO:0000256" key="3">
    <source>
        <dbReference type="ARBA" id="ARBA00022989"/>
    </source>
</evidence>
<evidence type="ECO:0000313" key="9">
    <source>
        <dbReference type="Proteomes" id="UP001265746"/>
    </source>
</evidence>
<dbReference type="InterPro" id="IPR049326">
    <property type="entry name" value="Rhodopsin_dom_fungi"/>
</dbReference>
<dbReference type="Proteomes" id="UP001265746">
    <property type="component" value="Unassembled WGS sequence"/>
</dbReference>
<evidence type="ECO:0000256" key="1">
    <source>
        <dbReference type="ARBA" id="ARBA00004141"/>
    </source>
</evidence>
<evidence type="ECO:0000259" key="7">
    <source>
        <dbReference type="Pfam" id="PF20684"/>
    </source>
</evidence>
<sequence>MSYTGRGLSAEEIEQYSGDKVVATSIIFAILTSIFLGLRFYSKSLMRSRSGWDDILLVAAYLFNVGLCAVGIAMTKFAGVGRHEEWVRLNDPSQIVRWAQFVLVFQFLHFTGVGLPKIAILFFYIRVFNWKGRMLATCYATMGLLVATWLACDLAACFQCRPLAFWWDNTIPGGTCFNVQNFYRAQAITSPILDTIVLVLPVRSIWGLNLPERKRIELLLVFGVASVGLVASIVRVQIFFTTAAFKDRTWASVDLCGWSVIEVGTYIITACLPEMKPLGLASVKGPGMGHFGI</sequence>
<dbReference type="GO" id="GO:0016020">
    <property type="term" value="C:membrane"/>
    <property type="evidence" value="ECO:0007669"/>
    <property type="project" value="UniProtKB-SubCell"/>
</dbReference>
<feature type="transmembrane region" description="Helical" evidence="6">
    <location>
        <begin position="187"/>
        <end position="206"/>
    </location>
</feature>
<feature type="transmembrane region" description="Helical" evidence="6">
    <location>
        <begin position="54"/>
        <end position="78"/>
    </location>
</feature>
<reference evidence="8" key="1">
    <citation type="submission" date="2023-06" db="EMBL/GenBank/DDBJ databases">
        <authorList>
            <person name="Noh H."/>
        </authorList>
    </citation>
    <scope>NUCLEOTIDE SEQUENCE</scope>
    <source>
        <strain evidence="8">DUCC20226</strain>
    </source>
</reference>